<feature type="region of interest" description="Disordered" evidence="1">
    <location>
        <begin position="393"/>
        <end position="416"/>
    </location>
</feature>
<dbReference type="InterPro" id="IPR001296">
    <property type="entry name" value="Glyco_trans_1"/>
</dbReference>
<keyword evidence="3" id="KW-0648">Protein biosynthesis</keyword>
<evidence type="ECO:0000259" key="2">
    <source>
        <dbReference type="Pfam" id="PF00534"/>
    </source>
</evidence>
<dbReference type="GO" id="GO:0003743">
    <property type="term" value="F:translation initiation factor activity"/>
    <property type="evidence" value="ECO:0007669"/>
    <property type="project" value="UniProtKB-KW"/>
</dbReference>
<name>A0A0X8JLJ0_9BACT</name>
<dbReference type="GO" id="GO:0016757">
    <property type="term" value="F:glycosyltransferase activity"/>
    <property type="evidence" value="ECO:0007669"/>
    <property type="project" value="InterPro"/>
</dbReference>
<dbReference type="CDD" id="cd03801">
    <property type="entry name" value="GT4_PimA-like"/>
    <property type="match status" value="1"/>
</dbReference>
<sequence>MRILLLSLQDENQDAAPAGSTRARVRRLEEEQTLALVRAMRDGGRLAPLLVCLKGSRLHERARALNLPLLAMSGTGNPLALLRLWNRQRRHKKLLIQTVGEEALALGRRVLRMRPSGSALLAHAFFLRPPAPERCKSKEMRAARYILCGSKHVQNRILAAWEQAPDAAAPVVPPIVPADALPLLPPGICLEGFDPPSSFREEEGRHFIFGMGESLAPRSGAQLVARAMAAIWQRDDLPPWEVRMLGGGPRFQEVLEEAAALGVESRLCLLNEQYAPDVLRDCHAWLAPGSSPEEAPDTLWSGFAAGLPVICSRSGLHLERLGGPDQAQNAALAVEENDPQALAKAMIEIMQDAELRHRLAQCGRALARATGLQHMADQACALFEAWLRALGTDAPAPAEKTPDTREPAAAQRDESS</sequence>
<feature type="compositionally biased region" description="Basic and acidic residues" evidence="1">
    <location>
        <begin position="400"/>
        <end position="416"/>
    </location>
</feature>
<keyword evidence="4" id="KW-1185">Reference proteome</keyword>
<dbReference type="Proteomes" id="UP000069241">
    <property type="component" value="Chromosome"/>
</dbReference>
<dbReference type="RefSeq" id="WP_062253812.1">
    <property type="nucleotide sequence ID" value="NZ_CP014229.1"/>
</dbReference>
<evidence type="ECO:0000313" key="3">
    <source>
        <dbReference type="EMBL" id="AMD90926.1"/>
    </source>
</evidence>
<dbReference type="PANTHER" id="PTHR12526">
    <property type="entry name" value="GLYCOSYLTRANSFERASE"/>
    <property type="match status" value="1"/>
</dbReference>
<dbReference type="EMBL" id="CP014229">
    <property type="protein sequence ID" value="AMD90926.1"/>
    <property type="molecule type" value="Genomic_DNA"/>
</dbReference>
<dbReference type="KEGG" id="dfi:AXF13_12760"/>
<dbReference type="AlphaFoldDB" id="A0A0X8JLJ0"/>
<accession>A0A0X8JLJ0</accession>
<dbReference type="Gene3D" id="3.40.50.2000">
    <property type="entry name" value="Glycogen Phosphorylase B"/>
    <property type="match status" value="2"/>
</dbReference>
<protein>
    <submittedName>
        <fullName evidence="3">Translation initiation factor IF-2</fullName>
    </submittedName>
</protein>
<keyword evidence="3" id="KW-0396">Initiation factor</keyword>
<proteinExistence type="predicted"/>
<dbReference type="Pfam" id="PF00534">
    <property type="entry name" value="Glycos_transf_1"/>
    <property type="match status" value="1"/>
</dbReference>
<dbReference type="SUPFAM" id="SSF53756">
    <property type="entry name" value="UDP-Glycosyltransferase/glycogen phosphorylase"/>
    <property type="match status" value="1"/>
</dbReference>
<organism evidence="3 4">
    <name type="scientific">Desulfovibrio fairfieldensis</name>
    <dbReference type="NCBI Taxonomy" id="44742"/>
    <lineage>
        <taxon>Bacteria</taxon>
        <taxon>Pseudomonadati</taxon>
        <taxon>Thermodesulfobacteriota</taxon>
        <taxon>Desulfovibrionia</taxon>
        <taxon>Desulfovibrionales</taxon>
        <taxon>Desulfovibrionaceae</taxon>
        <taxon>Desulfovibrio</taxon>
    </lineage>
</organism>
<evidence type="ECO:0000313" key="4">
    <source>
        <dbReference type="Proteomes" id="UP000069241"/>
    </source>
</evidence>
<gene>
    <name evidence="3" type="ORF">AXF13_12760</name>
</gene>
<reference evidence="4" key="1">
    <citation type="submission" date="2016-02" db="EMBL/GenBank/DDBJ databases">
        <authorList>
            <person name="Holder M.E."/>
            <person name="Ajami N.J."/>
            <person name="Petrosino J.F."/>
        </authorList>
    </citation>
    <scope>NUCLEOTIDE SEQUENCE [LARGE SCALE GENOMIC DNA]</scope>
    <source>
        <strain evidence="4">CCUG 45958</strain>
    </source>
</reference>
<evidence type="ECO:0000256" key="1">
    <source>
        <dbReference type="SAM" id="MobiDB-lite"/>
    </source>
</evidence>
<dbReference type="STRING" id="44742.AXF13_12760"/>
<feature type="domain" description="Glycosyl transferase family 1" evidence="2">
    <location>
        <begin position="207"/>
        <end position="364"/>
    </location>
</feature>